<evidence type="ECO:0000256" key="5">
    <source>
        <dbReference type="ARBA" id="ARBA00023136"/>
    </source>
</evidence>
<evidence type="ECO:0000256" key="1">
    <source>
        <dbReference type="ARBA" id="ARBA00004370"/>
    </source>
</evidence>
<evidence type="ECO:0000313" key="9">
    <source>
        <dbReference type="Proteomes" id="UP000070133"/>
    </source>
</evidence>
<protein>
    <recommendedName>
        <fullName evidence="7">Protein root UVB sensitive/RUS domain-containing protein</fullName>
    </recommendedName>
</protein>
<evidence type="ECO:0000256" key="4">
    <source>
        <dbReference type="ARBA" id="ARBA00022989"/>
    </source>
</evidence>
<keyword evidence="4 6" id="KW-1133">Transmembrane helix</keyword>
<organism evidence="8 9">
    <name type="scientific">Pseudocercospora eumusae</name>
    <dbReference type="NCBI Taxonomy" id="321146"/>
    <lineage>
        <taxon>Eukaryota</taxon>
        <taxon>Fungi</taxon>
        <taxon>Dikarya</taxon>
        <taxon>Ascomycota</taxon>
        <taxon>Pezizomycotina</taxon>
        <taxon>Dothideomycetes</taxon>
        <taxon>Dothideomycetidae</taxon>
        <taxon>Mycosphaerellales</taxon>
        <taxon>Mycosphaerellaceae</taxon>
        <taxon>Pseudocercospora</taxon>
    </lineage>
</organism>
<dbReference type="PANTHER" id="PTHR12770">
    <property type="entry name" value="RUS1 FAMILY PROTEIN C16ORF58"/>
    <property type="match status" value="1"/>
</dbReference>
<evidence type="ECO:0000256" key="6">
    <source>
        <dbReference type="SAM" id="Phobius"/>
    </source>
</evidence>
<feature type="transmembrane region" description="Helical" evidence="6">
    <location>
        <begin position="222"/>
        <end position="251"/>
    </location>
</feature>
<keyword evidence="3 6" id="KW-0812">Transmembrane</keyword>
<proteinExistence type="inferred from homology"/>
<reference evidence="8 9" key="1">
    <citation type="submission" date="2015-07" db="EMBL/GenBank/DDBJ databases">
        <title>Comparative genomics of the Sigatoka disease complex on banana suggests a link between parallel evolutionary changes in Pseudocercospora fijiensis and Pseudocercospora eumusae and increased virulence on the banana host.</title>
        <authorList>
            <person name="Chang T.-C."/>
            <person name="Salvucci A."/>
            <person name="Crous P.W."/>
            <person name="Stergiopoulos I."/>
        </authorList>
    </citation>
    <scope>NUCLEOTIDE SEQUENCE [LARGE SCALE GENOMIC DNA]</scope>
    <source>
        <strain evidence="8 9">CBS 114824</strain>
    </source>
</reference>
<evidence type="ECO:0000256" key="2">
    <source>
        <dbReference type="ARBA" id="ARBA00007558"/>
    </source>
</evidence>
<comment type="subcellular location">
    <subcellularLocation>
        <location evidence="1">Membrane</location>
    </subcellularLocation>
</comment>
<dbReference type="InterPro" id="IPR054549">
    <property type="entry name" value="UVB_sens_RUS_dom"/>
</dbReference>
<name>A0A139HMF3_9PEZI</name>
<dbReference type="PANTHER" id="PTHR12770:SF31">
    <property type="entry name" value="RUS FAMILY MEMBER 1"/>
    <property type="match status" value="1"/>
</dbReference>
<dbReference type="Pfam" id="PF04884">
    <property type="entry name" value="UVB_sens_prot"/>
    <property type="match status" value="1"/>
</dbReference>
<dbReference type="InterPro" id="IPR006968">
    <property type="entry name" value="RUS_fam"/>
</dbReference>
<keyword evidence="9" id="KW-1185">Reference proteome</keyword>
<keyword evidence="5 6" id="KW-0472">Membrane</keyword>
<dbReference type="OrthoDB" id="364779at2759"/>
<feature type="domain" description="Protein root UVB sensitive/RUS" evidence="7">
    <location>
        <begin position="47"/>
        <end position="282"/>
    </location>
</feature>
<gene>
    <name evidence="8" type="ORF">AC578_5179</name>
</gene>
<evidence type="ECO:0000256" key="3">
    <source>
        <dbReference type="ARBA" id="ARBA00022692"/>
    </source>
</evidence>
<dbReference type="GO" id="GO:0016020">
    <property type="term" value="C:membrane"/>
    <property type="evidence" value="ECO:0007669"/>
    <property type="project" value="UniProtKB-SubCell"/>
</dbReference>
<dbReference type="Proteomes" id="UP000070133">
    <property type="component" value="Unassembled WGS sequence"/>
</dbReference>
<comment type="similarity">
    <text evidence="2">Belongs to the RUS1 family.</text>
</comment>
<dbReference type="EMBL" id="LFZN01000028">
    <property type="protein sequence ID" value="KXT03658.1"/>
    <property type="molecule type" value="Genomic_DNA"/>
</dbReference>
<sequence>MAVHQSLRITEYDEADTVTGTYVQSEGKSQGLSRVDVIPPQDLKSLSQTAWNRAVDVFLPVGFPHSVSEDYLEYQIYDSLQAFSSSIASLLSSRAVLSSVGVGDSTASPTAAIILSILQDSVGRIATILFAHRFGTSLEPECKMYRLLADVLNDTGFVLDCMSPVFPKPIRVVVLSLSSVLRSLCGVAAGSSKASLSAHFAKQGNLGELNAKDSSQETVISLVGMMAGSLVISWITTPIATWTALILLLSIHLETNRRAVRAVKMRTLTRQRGTLVYHQLQQDKIPTPDFIASQERIFERDGVLRNAKAEVLGFCSVGVPLARLLNSIAEQHSQTRSSTMASEKFTQILDLYQSSAFILWSDRASHPRRNSLFIVVKKNAVSQDLILAWWQALIFAQSFSSEPLRDAKAEDFEQLLKRFSRSLDAATILLRKYEPKLKEAGWNLELDAIQTMAGTTITIDHAET</sequence>
<evidence type="ECO:0000259" key="7">
    <source>
        <dbReference type="Pfam" id="PF04884"/>
    </source>
</evidence>
<evidence type="ECO:0000313" key="8">
    <source>
        <dbReference type="EMBL" id="KXT03658.1"/>
    </source>
</evidence>
<accession>A0A139HMF3</accession>
<comment type="caution">
    <text evidence="8">The sequence shown here is derived from an EMBL/GenBank/DDBJ whole genome shotgun (WGS) entry which is preliminary data.</text>
</comment>
<dbReference type="AlphaFoldDB" id="A0A139HMF3"/>